<name>A0ABT3AC80_9ALTE</name>
<keyword evidence="2" id="KW-0547">Nucleotide-binding</keyword>
<feature type="domain" description="Histidine kinase" evidence="1">
    <location>
        <begin position="777"/>
        <end position="988"/>
    </location>
</feature>
<dbReference type="Proteomes" id="UP001652504">
    <property type="component" value="Unassembled WGS sequence"/>
</dbReference>
<proteinExistence type="predicted"/>
<dbReference type="GO" id="GO:0005524">
    <property type="term" value="F:ATP binding"/>
    <property type="evidence" value="ECO:0007669"/>
    <property type="project" value="UniProtKB-KW"/>
</dbReference>
<dbReference type="Pfam" id="PF02518">
    <property type="entry name" value="HATPase_c"/>
    <property type="match status" value="1"/>
</dbReference>
<accession>A0ABT3AC80</accession>
<dbReference type="Gene3D" id="3.30.565.10">
    <property type="entry name" value="Histidine kinase-like ATPase, C-terminal domain"/>
    <property type="match status" value="2"/>
</dbReference>
<reference evidence="2 3" key="1">
    <citation type="submission" date="2022-10" db="EMBL/GenBank/DDBJ databases">
        <title>Aestuariibacter sp. AA17 isolated from Montipora capitata coral fragment.</title>
        <authorList>
            <person name="Emsley S.A."/>
            <person name="Pfannmuller K.M."/>
            <person name="Loughran R.M."/>
            <person name="Shlafstein M."/>
            <person name="Papke E."/>
            <person name="Saw J.H."/>
            <person name="Ushijima B."/>
            <person name="Videau P."/>
        </authorList>
    </citation>
    <scope>NUCLEOTIDE SEQUENCE [LARGE SCALE GENOMIC DNA]</scope>
    <source>
        <strain evidence="2 3">AA17</strain>
    </source>
</reference>
<comment type="caution">
    <text evidence="2">The sequence shown here is derived from an EMBL/GenBank/DDBJ whole genome shotgun (WGS) entry which is preliminary data.</text>
</comment>
<dbReference type="RefSeq" id="WP_263713170.1">
    <property type="nucleotide sequence ID" value="NZ_JAOWKX010000007.1"/>
</dbReference>
<keyword evidence="3" id="KW-1185">Reference proteome</keyword>
<evidence type="ECO:0000259" key="1">
    <source>
        <dbReference type="PROSITE" id="PS50109"/>
    </source>
</evidence>
<protein>
    <submittedName>
        <fullName evidence="2">ATP-binding protein</fullName>
    </submittedName>
</protein>
<dbReference type="EMBL" id="JAOWKX010000007">
    <property type="protein sequence ID" value="MCV2885892.1"/>
    <property type="molecule type" value="Genomic_DNA"/>
</dbReference>
<dbReference type="SUPFAM" id="SSF55874">
    <property type="entry name" value="ATPase domain of HSP90 chaperone/DNA topoisomerase II/histidine kinase"/>
    <property type="match status" value="2"/>
</dbReference>
<dbReference type="SMART" id="SM00387">
    <property type="entry name" value="HATPase_c"/>
    <property type="match status" value="1"/>
</dbReference>
<dbReference type="InterPro" id="IPR003594">
    <property type="entry name" value="HATPase_dom"/>
</dbReference>
<sequence length="991" mass="112894">MVASLSFQTRARTIDHLGREQIADCPTAISELWKNAYDAYARSVSLNIYDGDFQVATLVDDGHGMTITDIEQKWLIVGTESKAVSSELSESDKNGIEKVRVKQGQKGIGRLSSAALGSLLLLMSKKKNEKFVACLLDWRLFENPYLMLHDIQLPIMEFETRSELPELLPSMFDKLMGNLWGDGLDSGRDKRVEAAWSSYHEQELEEGKDQTTKELIEETVIDEAFSERHFESWPVWNGKSSNGTAMIIGNINDDLIAQLSSDSGSELEGSDKRAKENFQQTLASFINPLTREGENRIDDFEYRVIAHNGSMQRDAISDARSFGIEEFDQLEHTIEGKVDEQGIFNGRVKAFGVWYEDVTVKPKVRYKTRKDTRFGPFDIRLGTFEILKKNTSLSDVLHTKLLEQTVEFAGLMVHRDHLRVMPYGRENNDFFEIEKRRTKNAGRYIFSNRNIFGGVCISKYGNPNLKDKAGREGIIDNKASKLFKEIVENILVDIADRFLGRYSQIRVDSLAELNKKHAEEKASEDRKKLLKKEQNRIRAAINKNTPQLTDILLEVNELVEQLESRLSLNSQDEIIQIRHVVTDLQGRLKELSLSPIPKSLGSVENAYREYRDSELNAYVLIKNINTSLNESLEKLTVKQDIDIAEKDFRSKAAVLHSKINKYATEGRSLLKTELSRFDEELSLANKRFHKELSNYLDDLAAGRTDLATVTNRIEDEYQKQDVKINQQFKPYLTAIESIRNQIDLEGLALHSLNENSSLKKEVERMNSLAQLGISVEIIGHEIEGIDMTIANGLSYLKESALDAKQLEVLNSVLIAHQSLSDSWRFLSTLKLSGEKIKSDISGHDIFQYVKNFFGKRLENNDIEFNCTDDFLNLSIFEQPSRIYPVFINLINNARYWVKHTECEKRLINIDFKNGKVIVSDNGPGVDIDDVDSLFTLFFTRKQRGGRGVGLYLCRMNLQAGGHDIYYEKDPANKVLEGANFIVSFQGVERSE</sequence>
<evidence type="ECO:0000313" key="3">
    <source>
        <dbReference type="Proteomes" id="UP001652504"/>
    </source>
</evidence>
<dbReference type="PROSITE" id="PS50109">
    <property type="entry name" value="HIS_KIN"/>
    <property type="match status" value="1"/>
</dbReference>
<keyword evidence="2" id="KW-0067">ATP-binding</keyword>
<organism evidence="2 3">
    <name type="scientific">Fluctibacter corallii</name>
    <dbReference type="NCBI Taxonomy" id="2984329"/>
    <lineage>
        <taxon>Bacteria</taxon>
        <taxon>Pseudomonadati</taxon>
        <taxon>Pseudomonadota</taxon>
        <taxon>Gammaproteobacteria</taxon>
        <taxon>Alteromonadales</taxon>
        <taxon>Alteromonadaceae</taxon>
        <taxon>Fluctibacter</taxon>
    </lineage>
</organism>
<evidence type="ECO:0000313" key="2">
    <source>
        <dbReference type="EMBL" id="MCV2885892.1"/>
    </source>
</evidence>
<dbReference type="InterPro" id="IPR036890">
    <property type="entry name" value="HATPase_C_sf"/>
</dbReference>
<dbReference type="Pfam" id="PF13589">
    <property type="entry name" value="HATPase_c_3"/>
    <property type="match status" value="1"/>
</dbReference>
<dbReference type="InterPro" id="IPR005467">
    <property type="entry name" value="His_kinase_dom"/>
</dbReference>
<gene>
    <name evidence="2" type="ORF">OE749_14430</name>
</gene>